<comment type="caution">
    <text evidence="5">The sequence shown here is derived from an EMBL/GenBank/DDBJ whole genome shotgun (WGS) entry which is preliminary data.</text>
</comment>
<feature type="compositionally biased region" description="Polar residues" evidence="3">
    <location>
        <begin position="243"/>
        <end position="256"/>
    </location>
</feature>
<dbReference type="GO" id="GO:0006508">
    <property type="term" value="P:proteolysis"/>
    <property type="evidence" value="ECO:0007669"/>
    <property type="project" value="UniProtKB-KW"/>
</dbReference>
<dbReference type="Pfam" id="PF13180">
    <property type="entry name" value="PDZ_2"/>
    <property type="match status" value="1"/>
</dbReference>
<dbReference type="GO" id="GO:0004252">
    <property type="term" value="F:serine-type endopeptidase activity"/>
    <property type="evidence" value="ECO:0007669"/>
    <property type="project" value="InterPro"/>
</dbReference>
<dbReference type="InterPro" id="IPR001478">
    <property type="entry name" value="PDZ"/>
</dbReference>
<dbReference type="OrthoDB" id="9758917at2"/>
<dbReference type="Gene3D" id="2.30.42.10">
    <property type="match status" value="1"/>
</dbReference>
<feature type="domain" description="PDZ" evidence="4">
    <location>
        <begin position="485"/>
        <end position="574"/>
    </location>
</feature>
<evidence type="ECO:0000259" key="4">
    <source>
        <dbReference type="Pfam" id="PF13180"/>
    </source>
</evidence>
<dbReference type="EMBL" id="AEJC01000462">
    <property type="protein sequence ID" value="EKX63135.1"/>
    <property type="molecule type" value="Genomic_DNA"/>
</dbReference>
<evidence type="ECO:0000256" key="2">
    <source>
        <dbReference type="ARBA" id="ARBA00022801"/>
    </source>
</evidence>
<evidence type="ECO:0000256" key="1">
    <source>
        <dbReference type="ARBA" id="ARBA00022670"/>
    </source>
</evidence>
<dbReference type="RefSeq" id="WP_009326774.1">
    <property type="nucleotide sequence ID" value="NZ_AEJC01000462.1"/>
</dbReference>
<feature type="region of interest" description="Disordered" evidence="3">
    <location>
        <begin position="1"/>
        <end position="157"/>
    </location>
</feature>
<dbReference type="SUPFAM" id="SSF50494">
    <property type="entry name" value="Trypsin-like serine proteases"/>
    <property type="match status" value="1"/>
</dbReference>
<dbReference type="SUPFAM" id="SSF50156">
    <property type="entry name" value="PDZ domain-like"/>
    <property type="match status" value="1"/>
</dbReference>
<proteinExistence type="predicted"/>
<dbReference type="PANTHER" id="PTHR43343">
    <property type="entry name" value="PEPTIDASE S12"/>
    <property type="match status" value="1"/>
</dbReference>
<dbReference type="Proteomes" id="UP000010411">
    <property type="component" value="Unassembled WGS sequence"/>
</dbReference>
<accession>L1KRM2</accession>
<sequence>MSTENEGNAVPPAPSAPPVPVETPAASAPTPAPEPSAAGTAEAGAGATAGAPAGTTADNEPTAPVPAAPATAPEAPTAVQPAVAEPPTASEQPTAVQPQPELVSAGAPGYAAAAAGQGHGQAPQPGGYGQVPGATGGSSAPDAGWPPPAPPAVPSYAGSGAYGEGAAHADGGGAGGAGAPGGPGGAGGPGGGWGSSWQQAQQPAPKPAGGRRGGLIAAVLVAALVAGGVGGGIGYSLADRNDTSTGSTTVSASQSGGDVKRASGTVAAVAAAALPSTVTIEAAGSDGEGGTGTGFVFDKEGHIVTNNHVVAEAVDGGKVTATFPNGKKYDAEVVGHAQGYDVAVIKLKNAPTDLKPLTLGDSDKVAVGDSTIAIGAPFGLSNTVTTGIISAKNRPVASSDGSSGSKASYMSALQTDASINPGNSGGPLLDAQGNVIGINSAIQSASNGGFGSGQAGSIGLGFAIPINQAKNVAQQLIRTGKPVYPVIGASVSLEEGTGGAKITESGEGNSASITPGGPADKAGLKPGDVITKLDDRVIDSGPTLIGEIWTHLPGDKVTLTYTRDGKTHTAEVTLGEREGDS</sequence>
<evidence type="ECO:0000313" key="6">
    <source>
        <dbReference type="Proteomes" id="UP000010411"/>
    </source>
</evidence>
<dbReference type="InterPro" id="IPR009003">
    <property type="entry name" value="Peptidase_S1_PA"/>
</dbReference>
<feature type="compositionally biased region" description="Gly residues" evidence="3">
    <location>
        <begin position="126"/>
        <end position="136"/>
    </location>
</feature>
<dbReference type="InterPro" id="IPR051201">
    <property type="entry name" value="Chloro_Bact_Ser_Proteases"/>
</dbReference>
<keyword evidence="6" id="KW-1185">Reference proteome</keyword>
<keyword evidence="2" id="KW-0378">Hydrolase</keyword>
<reference evidence="5 6" key="1">
    <citation type="submission" date="2012-11" db="EMBL/GenBank/DDBJ databases">
        <authorList>
            <person name="Huguet-Tapia J.C."/>
            <person name="Durkin A.S."/>
            <person name="Pettis G.S."/>
            <person name="Badger J.H."/>
        </authorList>
    </citation>
    <scope>NUCLEOTIDE SEQUENCE [LARGE SCALE GENOMIC DNA]</scope>
    <source>
        <strain evidence="5 6">91-03</strain>
    </source>
</reference>
<dbReference type="AlphaFoldDB" id="L1KRM2"/>
<protein>
    <submittedName>
        <fullName evidence="5">Trypsin</fullName>
    </submittedName>
</protein>
<organism evidence="5 6">
    <name type="scientific">Streptomyces ipomoeae 91-03</name>
    <dbReference type="NCBI Taxonomy" id="698759"/>
    <lineage>
        <taxon>Bacteria</taxon>
        <taxon>Bacillati</taxon>
        <taxon>Actinomycetota</taxon>
        <taxon>Actinomycetes</taxon>
        <taxon>Kitasatosporales</taxon>
        <taxon>Streptomycetaceae</taxon>
        <taxon>Streptomyces</taxon>
    </lineage>
</organism>
<dbReference type="Pfam" id="PF13365">
    <property type="entry name" value="Trypsin_2"/>
    <property type="match status" value="1"/>
</dbReference>
<feature type="compositionally biased region" description="Gly residues" evidence="3">
    <location>
        <begin position="172"/>
        <end position="194"/>
    </location>
</feature>
<dbReference type="PANTHER" id="PTHR43343:SF3">
    <property type="entry name" value="PROTEASE DO-LIKE 8, CHLOROPLASTIC"/>
    <property type="match status" value="1"/>
</dbReference>
<feature type="compositionally biased region" description="Pro residues" evidence="3">
    <location>
        <begin position="11"/>
        <end position="21"/>
    </location>
</feature>
<dbReference type="PRINTS" id="PR00834">
    <property type="entry name" value="PROTEASES2C"/>
</dbReference>
<feature type="compositionally biased region" description="Pro residues" evidence="3">
    <location>
        <begin position="144"/>
        <end position="153"/>
    </location>
</feature>
<feature type="region of interest" description="Disordered" evidence="3">
    <location>
        <begin position="239"/>
        <end position="258"/>
    </location>
</feature>
<dbReference type="Gene3D" id="2.40.10.120">
    <property type="match status" value="1"/>
</dbReference>
<feature type="compositionally biased region" description="Low complexity" evidence="3">
    <location>
        <begin position="68"/>
        <end position="89"/>
    </location>
</feature>
<feature type="compositionally biased region" description="Low complexity" evidence="3">
    <location>
        <begin position="105"/>
        <end position="125"/>
    </location>
</feature>
<keyword evidence="1" id="KW-0645">Protease</keyword>
<evidence type="ECO:0000256" key="3">
    <source>
        <dbReference type="SAM" id="MobiDB-lite"/>
    </source>
</evidence>
<feature type="compositionally biased region" description="Low complexity" evidence="3">
    <location>
        <begin position="22"/>
        <end position="62"/>
    </location>
</feature>
<dbReference type="InterPro" id="IPR001940">
    <property type="entry name" value="Peptidase_S1C"/>
</dbReference>
<dbReference type="PATRIC" id="fig|698759.3.peg.6196"/>
<name>L1KRM2_9ACTN</name>
<dbReference type="InterPro" id="IPR036034">
    <property type="entry name" value="PDZ_sf"/>
</dbReference>
<feature type="region of interest" description="Disordered" evidence="3">
    <location>
        <begin position="503"/>
        <end position="522"/>
    </location>
</feature>
<feature type="region of interest" description="Disordered" evidence="3">
    <location>
        <begin position="172"/>
        <end position="211"/>
    </location>
</feature>
<evidence type="ECO:0000313" key="5">
    <source>
        <dbReference type="EMBL" id="EKX63135.1"/>
    </source>
</evidence>
<gene>
    <name evidence="5" type="ORF">STRIP9103_04686</name>
</gene>